<dbReference type="PANTHER" id="PTHR10336:SF36">
    <property type="entry name" value="1-PHOSPHATIDYLINOSITOL 4,5-BISPHOSPHATE PHOSPHODIESTERASE BETA-4"/>
    <property type="match status" value="1"/>
</dbReference>
<keyword evidence="3" id="KW-0442">Lipid degradation</keyword>
<reference evidence="8" key="1">
    <citation type="journal article" date="2015" name="PLoS Genet.">
        <title>Genome Sequence and Transcriptome Analyses of Chrysochromulina tobin: Metabolic Tools for Enhanced Algal Fitness in the Prominent Order Prymnesiales (Haptophyceae).</title>
        <authorList>
            <person name="Hovde B.T."/>
            <person name="Deodato C.R."/>
            <person name="Hunsperger H.M."/>
            <person name="Ryken S.A."/>
            <person name="Yost W."/>
            <person name="Jha R.K."/>
            <person name="Patterson J."/>
            <person name="Monnat R.J. Jr."/>
            <person name="Barlow S.B."/>
            <person name="Starkenburg S.R."/>
            <person name="Cattolico R.A."/>
        </authorList>
    </citation>
    <scope>NUCLEOTIDE SEQUENCE</scope>
    <source>
        <strain evidence="8">CCMP291</strain>
    </source>
</reference>
<dbReference type="Pfam" id="PF00387">
    <property type="entry name" value="PI-PLC-Y"/>
    <property type="match status" value="1"/>
</dbReference>
<dbReference type="PROSITE" id="PS50008">
    <property type="entry name" value="PIPLC_Y_DOMAIN"/>
    <property type="match status" value="1"/>
</dbReference>
<protein>
    <recommendedName>
        <fullName evidence="1">phosphoinositide phospholipase C</fullName>
        <ecNumber evidence="1">3.1.4.11</ecNumber>
    </recommendedName>
</protein>
<dbReference type="InterPro" id="IPR035892">
    <property type="entry name" value="C2_domain_sf"/>
</dbReference>
<comment type="caution">
    <text evidence="7">The sequence shown here is derived from an EMBL/GenBank/DDBJ whole genome shotgun (WGS) entry which is preliminary data.</text>
</comment>
<dbReference type="SUPFAM" id="SSF51695">
    <property type="entry name" value="PLC-like phosphodiesterases"/>
    <property type="match status" value="1"/>
</dbReference>
<gene>
    <name evidence="7" type="ORF">Ctob_004731</name>
</gene>
<dbReference type="Gene3D" id="3.20.20.190">
    <property type="entry name" value="Phosphatidylinositol (PI) phosphodiesterase"/>
    <property type="match status" value="1"/>
</dbReference>
<dbReference type="InterPro" id="IPR017946">
    <property type="entry name" value="PLC-like_Pdiesterase_TIM-brl"/>
</dbReference>
<name>A0A0M0JAI3_9EUKA</name>
<evidence type="ECO:0000313" key="7">
    <source>
        <dbReference type="EMBL" id="KOO23243.1"/>
    </source>
</evidence>
<dbReference type="SUPFAM" id="SSF49562">
    <property type="entry name" value="C2 domain (Calcium/lipid-binding domain, CaLB)"/>
    <property type="match status" value="1"/>
</dbReference>
<feature type="compositionally biased region" description="Basic and acidic residues" evidence="5">
    <location>
        <begin position="77"/>
        <end position="87"/>
    </location>
</feature>
<proteinExistence type="predicted"/>
<dbReference type="GO" id="GO:0051209">
    <property type="term" value="P:release of sequestered calcium ion into cytosol"/>
    <property type="evidence" value="ECO:0007669"/>
    <property type="project" value="TreeGrafter"/>
</dbReference>
<dbReference type="GO" id="GO:0016042">
    <property type="term" value="P:lipid catabolic process"/>
    <property type="evidence" value="ECO:0007669"/>
    <property type="project" value="UniProtKB-KW"/>
</dbReference>
<feature type="region of interest" description="Disordered" evidence="5">
    <location>
        <begin position="197"/>
        <end position="226"/>
    </location>
</feature>
<keyword evidence="8" id="KW-1185">Reference proteome</keyword>
<evidence type="ECO:0000256" key="3">
    <source>
        <dbReference type="ARBA" id="ARBA00022963"/>
    </source>
</evidence>
<feature type="region of interest" description="Disordered" evidence="5">
    <location>
        <begin position="132"/>
        <end position="161"/>
    </location>
</feature>
<dbReference type="InterPro" id="IPR001711">
    <property type="entry name" value="PLipase_C_Pinositol-sp_Y"/>
</dbReference>
<sequence>MDPLLSWRAGVQLVALNLQTVDLPTQLHYALFERGGGFGYVLKPAEMREPHHAPSDAENATTADGKAEDAPTANAKSWRESAGRDSAPDGYISGDLTRGMAVRLRGGPKTTEEHAAEASPRLMRLTRLTEHATEEPPRTAVDISPPRDARQEGGVKLDPATGKFTMDNVRAERRAVLEEIESSRRSRAPEMRAVLEKMEKTTSAKEACARSTGDSLNSDNPPTEDAGTAFSTSAAIANGLNPVFHELVHCLAAEPNETVLKLGIVDADVEVAFATVVLGLLRPGYRSVQLRSRHGTRIRLCSLLVHIELANELSPITSQRDLMLEMRRQQLVISEQEKVQLKVLLRPAICEE</sequence>
<dbReference type="Proteomes" id="UP000037460">
    <property type="component" value="Unassembled WGS sequence"/>
</dbReference>
<organism evidence="7 8">
    <name type="scientific">Chrysochromulina tobinii</name>
    <dbReference type="NCBI Taxonomy" id="1460289"/>
    <lineage>
        <taxon>Eukaryota</taxon>
        <taxon>Haptista</taxon>
        <taxon>Haptophyta</taxon>
        <taxon>Prymnesiophyceae</taxon>
        <taxon>Prymnesiales</taxon>
        <taxon>Chrysochromulinaceae</taxon>
        <taxon>Chrysochromulina</taxon>
    </lineage>
</organism>
<feature type="compositionally biased region" description="Polar residues" evidence="5">
    <location>
        <begin position="212"/>
        <end position="221"/>
    </location>
</feature>
<keyword evidence="4" id="KW-0443">Lipid metabolism</keyword>
<feature type="region of interest" description="Disordered" evidence="5">
    <location>
        <begin position="49"/>
        <end position="94"/>
    </location>
</feature>
<dbReference type="InterPro" id="IPR001192">
    <property type="entry name" value="PI-PLC_fam"/>
</dbReference>
<evidence type="ECO:0000256" key="4">
    <source>
        <dbReference type="ARBA" id="ARBA00023098"/>
    </source>
</evidence>
<dbReference type="GO" id="GO:0048015">
    <property type="term" value="P:phosphatidylinositol-mediated signaling"/>
    <property type="evidence" value="ECO:0007669"/>
    <property type="project" value="TreeGrafter"/>
</dbReference>
<feature type="domain" description="PI-PLC Y-box" evidence="6">
    <location>
        <begin position="1"/>
        <end position="48"/>
    </location>
</feature>
<evidence type="ECO:0000256" key="5">
    <source>
        <dbReference type="SAM" id="MobiDB-lite"/>
    </source>
</evidence>
<dbReference type="GO" id="GO:0004435">
    <property type="term" value="F:phosphatidylinositol-4,5-bisphosphate phospholipase C activity"/>
    <property type="evidence" value="ECO:0007669"/>
    <property type="project" value="UniProtKB-EC"/>
</dbReference>
<dbReference type="OrthoDB" id="269822at2759"/>
<evidence type="ECO:0000313" key="8">
    <source>
        <dbReference type="Proteomes" id="UP000037460"/>
    </source>
</evidence>
<dbReference type="EMBL" id="JWZX01003209">
    <property type="protein sequence ID" value="KOO23243.1"/>
    <property type="molecule type" value="Genomic_DNA"/>
</dbReference>
<dbReference type="AlphaFoldDB" id="A0A0M0JAI3"/>
<evidence type="ECO:0000259" key="6">
    <source>
        <dbReference type="PROSITE" id="PS50008"/>
    </source>
</evidence>
<evidence type="ECO:0000256" key="2">
    <source>
        <dbReference type="ARBA" id="ARBA00022801"/>
    </source>
</evidence>
<keyword evidence="2" id="KW-0378">Hydrolase</keyword>
<dbReference type="EC" id="3.1.4.11" evidence="1"/>
<accession>A0A0M0JAI3</accession>
<dbReference type="Gene3D" id="2.60.40.150">
    <property type="entry name" value="C2 domain"/>
    <property type="match status" value="1"/>
</dbReference>
<dbReference type="PANTHER" id="PTHR10336">
    <property type="entry name" value="PHOSPHOINOSITIDE-SPECIFIC PHOSPHOLIPASE C FAMILY PROTEIN"/>
    <property type="match status" value="1"/>
</dbReference>
<feature type="compositionally biased region" description="Basic and acidic residues" evidence="5">
    <location>
        <begin position="145"/>
        <end position="155"/>
    </location>
</feature>
<evidence type="ECO:0000256" key="1">
    <source>
        <dbReference type="ARBA" id="ARBA00012368"/>
    </source>
</evidence>